<keyword evidence="6 7" id="KW-0472">Membrane</keyword>
<comment type="caution">
    <text evidence="9">The sequence shown here is derived from an EMBL/GenBank/DDBJ whole genome shotgun (WGS) entry which is preliminary data.</text>
</comment>
<dbReference type="PROSITE" id="PS50928">
    <property type="entry name" value="ABC_TM1"/>
    <property type="match status" value="1"/>
</dbReference>
<dbReference type="InterPro" id="IPR000515">
    <property type="entry name" value="MetI-like"/>
</dbReference>
<dbReference type="EMBL" id="JAHBBD010000003">
    <property type="protein sequence ID" value="MBW3082244.1"/>
    <property type="molecule type" value="Genomic_DNA"/>
</dbReference>
<keyword evidence="4 7" id="KW-0812">Transmembrane</keyword>
<gene>
    <name evidence="9" type="ORF">KIH73_02425</name>
</gene>
<keyword evidence="10" id="KW-1185">Reference proteome</keyword>
<proteinExistence type="inferred from homology"/>
<dbReference type="Pfam" id="PF00528">
    <property type="entry name" value="BPD_transp_1"/>
    <property type="match status" value="1"/>
</dbReference>
<feature type="transmembrane region" description="Helical" evidence="7">
    <location>
        <begin position="121"/>
        <end position="142"/>
    </location>
</feature>
<evidence type="ECO:0000313" key="10">
    <source>
        <dbReference type="Proteomes" id="UP000812844"/>
    </source>
</evidence>
<comment type="subcellular location">
    <subcellularLocation>
        <location evidence="1 7">Cell membrane</location>
        <topology evidence="1 7">Multi-pass membrane protein</topology>
    </subcellularLocation>
</comment>
<keyword evidence="3" id="KW-1003">Cell membrane</keyword>
<evidence type="ECO:0000256" key="4">
    <source>
        <dbReference type="ARBA" id="ARBA00022692"/>
    </source>
</evidence>
<evidence type="ECO:0000313" key="9">
    <source>
        <dbReference type="EMBL" id="MBW3082244.1"/>
    </source>
</evidence>
<protein>
    <submittedName>
        <fullName evidence="9">Carbohydrate ABC transporter permease</fullName>
    </submittedName>
</protein>
<comment type="similarity">
    <text evidence="7">Belongs to the binding-protein-dependent transport system permease family.</text>
</comment>
<evidence type="ECO:0000256" key="7">
    <source>
        <dbReference type="RuleBase" id="RU363032"/>
    </source>
</evidence>
<dbReference type="CDD" id="cd06261">
    <property type="entry name" value="TM_PBP2"/>
    <property type="match status" value="1"/>
</dbReference>
<evidence type="ECO:0000256" key="1">
    <source>
        <dbReference type="ARBA" id="ARBA00004651"/>
    </source>
</evidence>
<feature type="transmembrane region" description="Helical" evidence="7">
    <location>
        <begin position="198"/>
        <end position="223"/>
    </location>
</feature>
<keyword evidence="2 7" id="KW-0813">Transport</keyword>
<reference evidence="9 10" key="1">
    <citation type="submission" date="2021-05" db="EMBL/GenBank/DDBJ databases">
        <title>Phylogenetic classification of ten novel species belonging to the genus Bifidobacterium comprising B. colchicus sp. nov., B. abeli sp. nov., B. bicoloris sp. nov., B. guerezis sp. nov., B. rosaliae sp. nov., B. santillanensis sp. nov., B. argentati sp. nov., B. amazzoni sp. nov., B. pluviali sp. nov., and B. pinnaculum sp. nov.</title>
        <authorList>
            <person name="Lugli G.A."/>
            <person name="Ruiz Garcia L."/>
            <person name="Margolles A."/>
            <person name="Ventura M."/>
        </authorList>
    </citation>
    <scope>NUCLEOTIDE SEQUENCE [LARGE SCALE GENOMIC DNA]</scope>
    <source>
        <strain evidence="9 10">6T3</strain>
    </source>
</reference>
<accession>A0ABS6W824</accession>
<dbReference type="PANTHER" id="PTHR43744:SF12">
    <property type="entry name" value="ABC TRANSPORTER PERMEASE PROTEIN MG189-RELATED"/>
    <property type="match status" value="1"/>
</dbReference>
<name>A0ABS6W824_9BIFI</name>
<organism evidence="9 10">
    <name type="scientific">Bifidobacterium phasiani</name>
    <dbReference type="NCBI Taxonomy" id="2834431"/>
    <lineage>
        <taxon>Bacteria</taxon>
        <taxon>Bacillati</taxon>
        <taxon>Actinomycetota</taxon>
        <taxon>Actinomycetes</taxon>
        <taxon>Bifidobacteriales</taxon>
        <taxon>Bifidobacteriaceae</taxon>
        <taxon>Bifidobacterium</taxon>
    </lineage>
</organism>
<feature type="transmembrane region" description="Helical" evidence="7">
    <location>
        <begin position="256"/>
        <end position="277"/>
    </location>
</feature>
<dbReference type="RefSeq" id="WP_219080166.1">
    <property type="nucleotide sequence ID" value="NZ_JAHBBD010000003.1"/>
</dbReference>
<feature type="domain" description="ABC transmembrane type-1" evidence="8">
    <location>
        <begin position="86"/>
        <end position="277"/>
    </location>
</feature>
<dbReference type="Proteomes" id="UP000812844">
    <property type="component" value="Unassembled WGS sequence"/>
</dbReference>
<feature type="transmembrane region" description="Helical" evidence="7">
    <location>
        <begin position="26"/>
        <end position="47"/>
    </location>
</feature>
<evidence type="ECO:0000256" key="6">
    <source>
        <dbReference type="ARBA" id="ARBA00023136"/>
    </source>
</evidence>
<feature type="transmembrane region" description="Helical" evidence="7">
    <location>
        <begin position="90"/>
        <end position="109"/>
    </location>
</feature>
<feature type="transmembrane region" description="Helical" evidence="7">
    <location>
        <begin position="154"/>
        <end position="177"/>
    </location>
</feature>
<sequence>MSTSKNAAAADGVTIVGRKTRTRGHWAIYLCLIVFCLIQLVPFWLAICQSTKPSDDMSATLIPRFNDIQWSNFTDAITQGGVFRAMLNSAIVTLFTTVLVCLLGAAAAYPLARRQTRGNKLVSSGILALMMIPSLSILVPLYSFLVQIGGVNSYWGVILVLTASNLPLSIFLYQAFIKSIPPSIDEAGMVDGANRFTVFFRLILPLLKPVTATVVIMTSVGVWNEYALSSYLLTDQSMQTIAPRVASFFSANSSNLGVGAAAALICALPIVILYLFLQRYFIEGMVAGSVK</sequence>
<dbReference type="PANTHER" id="PTHR43744">
    <property type="entry name" value="ABC TRANSPORTER PERMEASE PROTEIN MG189-RELATED-RELATED"/>
    <property type="match status" value="1"/>
</dbReference>
<keyword evidence="5 7" id="KW-1133">Transmembrane helix</keyword>
<evidence type="ECO:0000259" key="8">
    <source>
        <dbReference type="PROSITE" id="PS50928"/>
    </source>
</evidence>
<evidence type="ECO:0000256" key="3">
    <source>
        <dbReference type="ARBA" id="ARBA00022475"/>
    </source>
</evidence>
<evidence type="ECO:0000256" key="5">
    <source>
        <dbReference type="ARBA" id="ARBA00022989"/>
    </source>
</evidence>
<evidence type="ECO:0000256" key="2">
    <source>
        <dbReference type="ARBA" id="ARBA00022448"/>
    </source>
</evidence>